<dbReference type="PROSITE" id="PS50294">
    <property type="entry name" value="WD_REPEATS_REGION"/>
    <property type="match status" value="1"/>
</dbReference>
<comment type="caution">
    <text evidence="8">The sequence shown here is derived from an EMBL/GenBank/DDBJ whole genome shotgun (WGS) entry which is preliminary data.</text>
</comment>
<feature type="repeat" description="WD" evidence="7">
    <location>
        <begin position="8"/>
        <end position="49"/>
    </location>
</feature>
<sequence>MEAPVYVIRGHPSPVHSLHFYRSNSRLVSADADGWVVLWDIPIRRPVAVWRAHHAAVLGVADWDDSNIITHGRDNKIYVWQVRPEDEPSLDTRLPATSSSEHHRPPWLLHALDVNALNFCSFAICPGPSGNLDSPASRQLLLAVPSSKDPNAIDIYHLPSQTRSHAAVGQHLDFKTGMPMALRLFNVNSQLILLAGYESGHAIAFTLDPESNIWHTAYSSKPHSQPVLSLDYHPPSEPVALLTFYTSSADSIVAKHQIQLNTNPENPEASPPQTINTRHAGQQSLSLRSDGRIFATAGWDSRIRVYTAKNMKEVAVLKWHREGCYAVAFAKIFDRREGPPAGDGRSEEVVPANDTIATVSQQREHRTQQAHMLAAGSKDGRVSLWEIF</sequence>
<dbReference type="Pfam" id="PF00400">
    <property type="entry name" value="WD40"/>
    <property type="match status" value="2"/>
</dbReference>
<keyword evidence="1 7" id="KW-0853">WD repeat</keyword>
<gene>
    <name evidence="8" type="primary">ASA1</name>
    <name evidence="8" type="ORF">TWF718_000893</name>
</gene>
<dbReference type="EMBL" id="JAVHNR010000001">
    <property type="protein sequence ID" value="KAK6356538.1"/>
    <property type="molecule type" value="Genomic_DNA"/>
</dbReference>
<comment type="similarity">
    <text evidence="4">Belongs to the WD repeat ASA1 family.</text>
</comment>
<keyword evidence="2" id="KW-0677">Repeat</keyword>
<comment type="subunit">
    <text evidence="5">Component of the ASTRA chromatin remodeling machinery complex.</text>
</comment>
<dbReference type="PROSITE" id="PS50082">
    <property type="entry name" value="WD_REPEATS_2"/>
    <property type="match status" value="2"/>
</dbReference>
<dbReference type="PANTHER" id="PTHR19854:SF1">
    <property type="entry name" value="GUANINE NUCLEOTIDE-BINDING PROTEIN SUBUNIT BETA-LIKE PROTEIN 1"/>
    <property type="match status" value="1"/>
</dbReference>
<reference evidence="8 9" key="1">
    <citation type="submission" date="2019-10" db="EMBL/GenBank/DDBJ databases">
        <authorList>
            <person name="Palmer J.M."/>
        </authorList>
    </citation>
    <scope>NUCLEOTIDE SEQUENCE [LARGE SCALE GENOMIC DNA]</scope>
    <source>
        <strain evidence="8 9">TWF718</strain>
    </source>
</reference>
<dbReference type="AlphaFoldDB" id="A0AAN8N0D8"/>
<evidence type="ECO:0000313" key="9">
    <source>
        <dbReference type="Proteomes" id="UP001313282"/>
    </source>
</evidence>
<dbReference type="PROSITE" id="PS00678">
    <property type="entry name" value="WD_REPEATS_1"/>
    <property type="match status" value="2"/>
</dbReference>
<evidence type="ECO:0000256" key="3">
    <source>
        <dbReference type="ARBA" id="ARBA00037338"/>
    </source>
</evidence>
<name>A0AAN8N0D8_9PEZI</name>
<dbReference type="InterPro" id="IPR001680">
    <property type="entry name" value="WD40_rpt"/>
</dbReference>
<evidence type="ECO:0000256" key="1">
    <source>
        <dbReference type="ARBA" id="ARBA00022574"/>
    </source>
</evidence>
<evidence type="ECO:0000256" key="2">
    <source>
        <dbReference type="ARBA" id="ARBA00022737"/>
    </source>
</evidence>
<keyword evidence="9" id="KW-1185">Reference proteome</keyword>
<dbReference type="SMART" id="SM00320">
    <property type="entry name" value="WD40"/>
    <property type="match status" value="4"/>
</dbReference>
<dbReference type="InterPro" id="IPR019775">
    <property type="entry name" value="WD40_repeat_CS"/>
</dbReference>
<evidence type="ECO:0000256" key="5">
    <source>
        <dbReference type="ARBA" id="ARBA00038749"/>
    </source>
</evidence>
<evidence type="ECO:0000256" key="4">
    <source>
        <dbReference type="ARBA" id="ARBA00037931"/>
    </source>
</evidence>
<feature type="repeat" description="WD" evidence="7">
    <location>
        <begin position="372"/>
        <end position="388"/>
    </location>
</feature>
<organism evidence="8 9">
    <name type="scientific">Orbilia javanica</name>
    <dbReference type="NCBI Taxonomy" id="47235"/>
    <lineage>
        <taxon>Eukaryota</taxon>
        <taxon>Fungi</taxon>
        <taxon>Dikarya</taxon>
        <taxon>Ascomycota</taxon>
        <taxon>Pezizomycotina</taxon>
        <taxon>Orbiliomycetes</taxon>
        <taxon>Orbiliales</taxon>
        <taxon>Orbiliaceae</taxon>
        <taxon>Orbilia</taxon>
    </lineage>
</organism>
<evidence type="ECO:0000313" key="8">
    <source>
        <dbReference type="EMBL" id="KAK6356538.1"/>
    </source>
</evidence>
<dbReference type="InterPro" id="IPR015943">
    <property type="entry name" value="WD40/YVTN_repeat-like_dom_sf"/>
</dbReference>
<dbReference type="InterPro" id="IPR036322">
    <property type="entry name" value="WD40_repeat_dom_sf"/>
</dbReference>
<evidence type="ECO:0000256" key="7">
    <source>
        <dbReference type="PROSITE-ProRule" id="PRU00221"/>
    </source>
</evidence>
<accession>A0AAN8N0D8</accession>
<dbReference type="Gene3D" id="2.130.10.10">
    <property type="entry name" value="YVTN repeat-like/Quinoprotein amine dehydrogenase"/>
    <property type="match status" value="2"/>
</dbReference>
<dbReference type="PANTHER" id="PTHR19854">
    <property type="entry name" value="TRANSDUCIN BETA-LIKE 3"/>
    <property type="match status" value="1"/>
</dbReference>
<evidence type="ECO:0000256" key="6">
    <source>
        <dbReference type="ARBA" id="ARBA00040563"/>
    </source>
</evidence>
<comment type="function">
    <text evidence="3">Component of the ASTRA complex involved in chromatin remodeling.</text>
</comment>
<proteinExistence type="inferred from homology"/>
<dbReference type="SUPFAM" id="SSF50978">
    <property type="entry name" value="WD40 repeat-like"/>
    <property type="match status" value="1"/>
</dbReference>
<protein>
    <recommendedName>
        <fullName evidence="6">ASTRA-associated protein 1</fullName>
    </recommendedName>
</protein>
<dbReference type="Proteomes" id="UP001313282">
    <property type="component" value="Unassembled WGS sequence"/>
</dbReference>